<accession>A0A443I0H5</accession>
<dbReference type="GO" id="GO:0030295">
    <property type="term" value="F:protein kinase activator activity"/>
    <property type="evidence" value="ECO:0007669"/>
    <property type="project" value="TreeGrafter"/>
</dbReference>
<evidence type="ECO:0000256" key="7">
    <source>
        <dbReference type="ARBA" id="ARBA00042918"/>
    </source>
</evidence>
<comment type="function">
    <text evidence="1">Plays an important role in the elongation step of protein synthesis.</text>
</comment>
<dbReference type="GO" id="GO:0002181">
    <property type="term" value="P:cytoplasmic translation"/>
    <property type="evidence" value="ECO:0007669"/>
    <property type="project" value="TreeGrafter"/>
</dbReference>
<reference evidence="9 10" key="1">
    <citation type="journal article" date="2018" name="Front. Microbiol.">
        <title>Genomic and genetic insights into a cosmopolitan fungus, Paecilomyces variotii (Eurotiales).</title>
        <authorList>
            <person name="Urquhart A.S."/>
            <person name="Mondo S.J."/>
            <person name="Makela M.R."/>
            <person name="Hane J.K."/>
            <person name="Wiebenga A."/>
            <person name="He G."/>
            <person name="Mihaltcheva S."/>
            <person name="Pangilinan J."/>
            <person name="Lipzen A."/>
            <person name="Barry K."/>
            <person name="de Vries R.P."/>
            <person name="Grigoriev I.V."/>
            <person name="Idnurm A."/>
        </authorList>
    </citation>
    <scope>NUCLEOTIDE SEQUENCE [LARGE SCALE GENOMIC DNA]</scope>
    <source>
        <strain evidence="9 10">CBS 101075</strain>
    </source>
</reference>
<dbReference type="AlphaFoldDB" id="A0A443I0H5"/>
<dbReference type="PANTHER" id="PTHR45696">
    <property type="entry name" value="60S ACIDIC RIBOSOMAL PROTEIN P1"/>
    <property type="match status" value="1"/>
</dbReference>
<comment type="caution">
    <text evidence="9">The sequence shown here is derived from an EMBL/GenBank/DDBJ whole genome shotgun (WGS) entry which is preliminary data.</text>
</comment>
<proteinExistence type="inferred from homology"/>
<dbReference type="GO" id="GO:0006414">
    <property type="term" value="P:translational elongation"/>
    <property type="evidence" value="ECO:0007669"/>
    <property type="project" value="InterPro"/>
</dbReference>
<protein>
    <recommendedName>
        <fullName evidence="6">Large ribosomal subunit protein P1</fullName>
    </recommendedName>
    <alternativeName>
        <fullName evidence="7">60S acidic ribosomal protein P1</fullName>
    </alternativeName>
</protein>
<dbReference type="GO" id="GO:0022625">
    <property type="term" value="C:cytosolic large ribosomal subunit"/>
    <property type="evidence" value="ECO:0007669"/>
    <property type="project" value="TreeGrafter"/>
</dbReference>
<evidence type="ECO:0000256" key="5">
    <source>
        <dbReference type="ARBA" id="ARBA00023274"/>
    </source>
</evidence>
<dbReference type="InterPro" id="IPR027534">
    <property type="entry name" value="Ribosomal_P1/P2"/>
</dbReference>
<dbReference type="GO" id="GO:0043021">
    <property type="term" value="F:ribonucleoprotein complex binding"/>
    <property type="evidence" value="ECO:0007669"/>
    <property type="project" value="TreeGrafter"/>
</dbReference>
<dbReference type="RefSeq" id="XP_028487196.1">
    <property type="nucleotide sequence ID" value="XM_028625421.1"/>
</dbReference>
<evidence type="ECO:0000256" key="1">
    <source>
        <dbReference type="ARBA" id="ARBA00003362"/>
    </source>
</evidence>
<dbReference type="PANTHER" id="PTHR45696:SF10">
    <property type="entry name" value="LARGE RIBOSOMAL SUBUNIT PROTEIN P1"/>
    <property type="match status" value="1"/>
</dbReference>
<sequence>MSHAELAVSYAALILADDGVEITADKLQTILGAAKVQEVEPIWTQLFAKALEGKDVKDLLTNVGSGGAAAAPVAGGAVAADAAPAAAAAEEKKEEEKEESDEDMGFGLFD</sequence>
<gene>
    <name evidence="9" type="ORF">C8Q69DRAFT_140257</name>
</gene>
<dbReference type="Pfam" id="PF00428">
    <property type="entry name" value="Ribosomal_60s"/>
    <property type="match status" value="1"/>
</dbReference>
<dbReference type="FunFam" id="1.10.10.1410:FF:000001">
    <property type="entry name" value="60S acidic ribosomal protein P1"/>
    <property type="match status" value="1"/>
</dbReference>
<dbReference type="Proteomes" id="UP000283841">
    <property type="component" value="Unassembled WGS sequence"/>
</dbReference>
<dbReference type="GeneID" id="39594698"/>
<keyword evidence="5" id="KW-0687">Ribonucleoprotein</keyword>
<dbReference type="STRING" id="264951.A0A443I0H5"/>
<dbReference type="OrthoDB" id="2194681at2759"/>
<evidence type="ECO:0000256" key="2">
    <source>
        <dbReference type="ARBA" id="ARBA00005436"/>
    </source>
</evidence>
<organism evidence="9 10">
    <name type="scientific">Byssochlamys spectabilis</name>
    <name type="common">Paecilomyces variotii</name>
    <dbReference type="NCBI Taxonomy" id="264951"/>
    <lineage>
        <taxon>Eukaryota</taxon>
        <taxon>Fungi</taxon>
        <taxon>Dikarya</taxon>
        <taxon>Ascomycota</taxon>
        <taxon>Pezizomycotina</taxon>
        <taxon>Eurotiomycetes</taxon>
        <taxon>Eurotiomycetidae</taxon>
        <taxon>Eurotiales</taxon>
        <taxon>Thermoascaceae</taxon>
        <taxon>Paecilomyces</taxon>
    </lineage>
</organism>
<dbReference type="CDD" id="cd05831">
    <property type="entry name" value="Ribosomal_P1"/>
    <property type="match status" value="1"/>
</dbReference>
<dbReference type="InterPro" id="IPR038716">
    <property type="entry name" value="P1/P2_N_sf"/>
</dbReference>
<evidence type="ECO:0000313" key="10">
    <source>
        <dbReference type="Proteomes" id="UP000283841"/>
    </source>
</evidence>
<dbReference type="VEuPathDB" id="FungiDB:C8Q69DRAFT_140257"/>
<keyword evidence="10" id="KW-1185">Reference proteome</keyword>
<evidence type="ECO:0000256" key="8">
    <source>
        <dbReference type="SAM" id="MobiDB-lite"/>
    </source>
</evidence>
<keyword evidence="4 9" id="KW-0689">Ribosomal protein</keyword>
<evidence type="ECO:0000256" key="3">
    <source>
        <dbReference type="ARBA" id="ARBA00011266"/>
    </source>
</evidence>
<dbReference type="Gene3D" id="1.10.10.1410">
    <property type="match status" value="1"/>
</dbReference>
<evidence type="ECO:0000256" key="4">
    <source>
        <dbReference type="ARBA" id="ARBA00022980"/>
    </source>
</evidence>
<feature type="region of interest" description="Disordered" evidence="8">
    <location>
        <begin position="84"/>
        <end position="110"/>
    </location>
</feature>
<comment type="similarity">
    <text evidence="2">Belongs to the eukaryotic ribosomal protein P1/P2 family.</text>
</comment>
<name>A0A443I0H5_BYSSP</name>
<dbReference type="EMBL" id="RCNU01000002">
    <property type="protein sequence ID" value="RWQ97551.1"/>
    <property type="molecule type" value="Genomic_DNA"/>
</dbReference>
<evidence type="ECO:0000313" key="9">
    <source>
        <dbReference type="EMBL" id="RWQ97551.1"/>
    </source>
</evidence>
<evidence type="ECO:0000256" key="6">
    <source>
        <dbReference type="ARBA" id="ARBA00041116"/>
    </source>
</evidence>
<dbReference type="HAMAP" id="MF_01478">
    <property type="entry name" value="Ribosomal_L12_arch"/>
    <property type="match status" value="1"/>
</dbReference>
<dbReference type="GO" id="GO:0003735">
    <property type="term" value="F:structural constituent of ribosome"/>
    <property type="evidence" value="ECO:0007669"/>
    <property type="project" value="InterPro"/>
</dbReference>
<comment type="subunit">
    <text evidence="3">P1 and P2 exist as dimers at the large ribosomal subunit.</text>
</comment>